<dbReference type="GO" id="GO:0008199">
    <property type="term" value="F:ferric iron binding"/>
    <property type="evidence" value="ECO:0007669"/>
    <property type="project" value="TreeGrafter"/>
</dbReference>
<evidence type="ECO:0000313" key="5">
    <source>
        <dbReference type="Proteomes" id="UP000567293"/>
    </source>
</evidence>
<dbReference type="Pfam" id="PF24860">
    <property type="entry name" value="FdhE_C"/>
    <property type="match status" value="1"/>
</dbReference>
<dbReference type="InterPro" id="IPR006452">
    <property type="entry name" value="Formate_DH_accessory"/>
</dbReference>
<dbReference type="CDD" id="cd16341">
    <property type="entry name" value="FdhE"/>
    <property type="match status" value="1"/>
</dbReference>
<name>A0A7V8SWU8_9BACT</name>
<dbReference type="Proteomes" id="UP000567293">
    <property type="component" value="Unassembled WGS sequence"/>
</dbReference>
<comment type="caution">
    <text evidence="4">The sequence shown here is derived from an EMBL/GenBank/DDBJ whole genome shotgun (WGS) entry which is preliminary data.</text>
</comment>
<evidence type="ECO:0000256" key="1">
    <source>
        <dbReference type="ARBA" id="ARBA00022490"/>
    </source>
</evidence>
<gene>
    <name evidence="4" type="ORF">HRJ53_11620</name>
</gene>
<evidence type="ECO:0000313" key="4">
    <source>
        <dbReference type="EMBL" id="MBA0085635.1"/>
    </source>
</evidence>
<dbReference type="Gene3D" id="3.90.1670.10">
    <property type="entry name" value="FdhE-like domain"/>
    <property type="match status" value="1"/>
</dbReference>
<dbReference type="EMBL" id="JACDQQ010001129">
    <property type="protein sequence ID" value="MBA0085635.1"/>
    <property type="molecule type" value="Genomic_DNA"/>
</dbReference>
<keyword evidence="1" id="KW-0963">Cytoplasm</keyword>
<dbReference type="InterPro" id="IPR056797">
    <property type="entry name" value="FdhE_central"/>
</dbReference>
<dbReference type="AlphaFoldDB" id="A0A7V8SWU8"/>
<feature type="domain" description="FdhE central" evidence="2">
    <location>
        <begin position="105"/>
        <end position="142"/>
    </location>
</feature>
<proteinExistence type="predicted"/>
<sequence length="221" mass="24645">NPSSLSSTELRVELDFTVLLPYFRGYLSVIENHAPPALAESARQFALLPTDSWIASLEGYWQCAGVYDQQVGAFAQFLPRAFLQPYAEFRTELTPRAPQVTTPRLCPLCGSRPLLGVLRPEGDGGKRFLLCSFCSQEWEFRRILCSTCAEEAEGKLPVYIAEQSPHVRVEACDTCKFYLRTIDLTKDGNAIPLVDDIAAIPHSLWASEQGYSRLQPNLLGT</sequence>
<evidence type="ECO:0000259" key="2">
    <source>
        <dbReference type="Pfam" id="PF24859"/>
    </source>
</evidence>
<dbReference type="InterPro" id="IPR056796">
    <property type="entry name" value="FdhE_C"/>
</dbReference>
<reference evidence="4" key="1">
    <citation type="submission" date="2020-06" db="EMBL/GenBank/DDBJ databases">
        <title>Legume-microbial interactions unlock mineral nutrients during tropical forest succession.</title>
        <authorList>
            <person name="Epihov D.Z."/>
        </authorList>
    </citation>
    <scope>NUCLEOTIDE SEQUENCE [LARGE SCALE GENOMIC DNA]</scope>
    <source>
        <strain evidence="4">Pan2503</strain>
    </source>
</reference>
<dbReference type="GO" id="GO:0005829">
    <property type="term" value="C:cytosol"/>
    <property type="evidence" value="ECO:0007669"/>
    <property type="project" value="TreeGrafter"/>
</dbReference>
<accession>A0A7V8SWU8</accession>
<dbReference type="InterPro" id="IPR024064">
    <property type="entry name" value="FdhE-like_sf"/>
</dbReference>
<dbReference type="GO" id="GO:0051604">
    <property type="term" value="P:protein maturation"/>
    <property type="evidence" value="ECO:0007669"/>
    <property type="project" value="TreeGrafter"/>
</dbReference>
<evidence type="ECO:0000259" key="3">
    <source>
        <dbReference type="Pfam" id="PF24860"/>
    </source>
</evidence>
<keyword evidence="5" id="KW-1185">Reference proteome</keyword>
<feature type="domain" description="FdhE C-terminal" evidence="3">
    <location>
        <begin position="145"/>
        <end position="219"/>
    </location>
</feature>
<dbReference type="PANTHER" id="PTHR37689:SF1">
    <property type="entry name" value="PROTEIN FDHE"/>
    <property type="match status" value="1"/>
</dbReference>
<protein>
    <submittedName>
        <fullName evidence="4">Formate dehydrogenase accessory protein FdhE</fullName>
    </submittedName>
</protein>
<dbReference type="PANTHER" id="PTHR37689">
    <property type="entry name" value="PROTEIN FDHE"/>
    <property type="match status" value="1"/>
</dbReference>
<dbReference type="Pfam" id="PF24859">
    <property type="entry name" value="FdhE_central"/>
    <property type="match status" value="1"/>
</dbReference>
<feature type="non-terminal residue" evidence="4">
    <location>
        <position position="1"/>
    </location>
</feature>
<dbReference type="SUPFAM" id="SSF144020">
    <property type="entry name" value="FdhE-like"/>
    <property type="match status" value="1"/>
</dbReference>
<organism evidence="4 5">
    <name type="scientific">Candidatus Acidiferrum panamense</name>
    <dbReference type="NCBI Taxonomy" id="2741543"/>
    <lineage>
        <taxon>Bacteria</taxon>
        <taxon>Pseudomonadati</taxon>
        <taxon>Acidobacteriota</taxon>
        <taxon>Terriglobia</taxon>
        <taxon>Candidatus Acidiferrales</taxon>
        <taxon>Candidatus Acidiferrum</taxon>
    </lineage>
</organism>